<keyword evidence="15" id="KW-1185">Reference proteome</keyword>
<dbReference type="Pfam" id="PF12796">
    <property type="entry name" value="Ank_2"/>
    <property type="match status" value="1"/>
</dbReference>
<evidence type="ECO:0000256" key="1">
    <source>
        <dbReference type="ARBA" id="ARBA00022737"/>
    </source>
</evidence>
<evidence type="ECO:0000313" key="14">
    <source>
        <dbReference type="Proteomes" id="UP000429523"/>
    </source>
</evidence>
<dbReference type="OrthoDB" id="204260at2759"/>
<evidence type="ECO:0000313" key="18">
    <source>
        <dbReference type="Proteomes" id="UP000440732"/>
    </source>
</evidence>
<dbReference type="Proteomes" id="UP000441208">
    <property type="component" value="Unassembled WGS sequence"/>
</dbReference>
<evidence type="ECO:0000313" key="9">
    <source>
        <dbReference type="EMBL" id="KAE9174434.1"/>
    </source>
</evidence>
<dbReference type="EMBL" id="QXGA01002935">
    <property type="protein sequence ID" value="KAE9089845.1"/>
    <property type="molecule type" value="Genomic_DNA"/>
</dbReference>
<dbReference type="EMBL" id="QXFW01002822">
    <property type="protein sequence ID" value="KAE8975119.1"/>
    <property type="molecule type" value="Genomic_DNA"/>
</dbReference>
<evidence type="ECO:0000313" key="20">
    <source>
        <dbReference type="Proteomes" id="UP000460718"/>
    </source>
</evidence>
<dbReference type="InterPro" id="IPR036770">
    <property type="entry name" value="Ankyrin_rpt-contain_sf"/>
</dbReference>
<dbReference type="Proteomes" id="UP000437068">
    <property type="component" value="Unassembled WGS sequence"/>
</dbReference>
<evidence type="ECO:0000313" key="8">
    <source>
        <dbReference type="EMBL" id="KAE9089845.1"/>
    </source>
</evidence>
<proteinExistence type="predicted"/>
<dbReference type="AlphaFoldDB" id="A0A6A3QC34"/>
<feature type="repeat" description="ANK" evidence="3">
    <location>
        <begin position="101"/>
        <end position="133"/>
    </location>
</feature>
<dbReference type="PANTHER" id="PTHR24171">
    <property type="entry name" value="ANKYRIN REPEAT DOMAIN-CONTAINING PROTEIN 39-RELATED"/>
    <property type="match status" value="1"/>
</dbReference>
<dbReference type="Proteomes" id="UP000429523">
    <property type="component" value="Unassembled WGS sequence"/>
</dbReference>
<dbReference type="EMBL" id="QXFZ01002859">
    <property type="protein sequence ID" value="KAE9073182.1"/>
    <property type="molecule type" value="Genomic_DNA"/>
</dbReference>
<dbReference type="EMBL" id="QXGD01002853">
    <property type="protein sequence ID" value="KAE9183366.1"/>
    <property type="molecule type" value="Genomic_DNA"/>
</dbReference>
<dbReference type="EMBL" id="QXFY01002613">
    <property type="protein sequence ID" value="KAE9294811.1"/>
    <property type="molecule type" value="Genomic_DNA"/>
</dbReference>
<dbReference type="EMBL" id="QXFX01002898">
    <property type="protein sequence ID" value="KAE9072752.1"/>
    <property type="molecule type" value="Genomic_DNA"/>
</dbReference>
<comment type="caution">
    <text evidence="7">The sequence shown here is derived from an EMBL/GenBank/DDBJ whole genome shotgun (WGS) entry which is preliminary data.</text>
</comment>
<evidence type="ECO:0000256" key="3">
    <source>
        <dbReference type="PROSITE-ProRule" id="PRU00023"/>
    </source>
</evidence>
<evidence type="ECO:0000313" key="10">
    <source>
        <dbReference type="EMBL" id="KAE9181068.1"/>
    </source>
</evidence>
<dbReference type="Proteomes" id="UP000476176">
    <property type="component" value="Unassembled WGS sequence"/>
</dbReference>
<dbReference type="Proteomes" id="UP000488956">
    <property type="component" value="Unassembled WGS sequence"/>
</dbReference>
<dbReference type="SUPFAM" id="SSF48403">
    <property type="entry name" value="Ankyrin repeat"/>
    <property type="match status" value="1"/>
</dbReference>
<evidence type="ECO:0000313" key="12">
    <source>
        <dbReference type="EMBL" id="KAE9278430.1"/>
    </source>
</evidence>
<evidence type="ECO:0000313" key="11">
    <source>
        <dbReference type="EMBL" id="KAE9183366.1"/>
    </source>
</evidence>
<dbReference type="PROSITE" id="PS50297">
    <property type="entry name" value="ANK_REP_REGION"/>
    <property type="match status" value="1"/>
</dbReference>
<dbReference type="EMBL" id="QXGC01002855">
    <property type="protein sequence ID" value="KAE9181068.1"/>
    <property type="molecule type" value="Genomic_DNA"/>
</dbReference>
<evidence type="ECO:0000313" key="15">
    <source>
        <dbReference type="Proteomes" id="UP000433483"/>
    </source>
</evidence>
<keyword evidence="1" id="KW-0677">Repeat</keyword>
<dbReference type="Proteomes" id="UP000486351">
    <property type="component" value="Unassembled WGS sequence"/>
</dbReference>
<dbReference type="EMBL" id="QXGB01002869">
    <property type="protein sequence ID" value="KAE9174434.1"/>
    <property type="molecule type" value="Genomic_DNA"/>
</dbReference>
<evidence type="ECO:0000313" key="4">
    <source>
        <dbReference type="EMBL" id="KAE8923156.1"/>
    </source>
</evidence>
<dbReference type="InterPro" id="IPR002110">
    <property type="entry name" value="Ankyrin_rpt"/>
</dbReference>
<reference evidence="14 15" key="1">
    <citation type="submission" date="2018-08" db="EMBL/GenBank/DDBJ databases">
        <title>Genomic investigation of the strawberry pathogen Phytophthora fragariae indicates pathogenicity is determined by transcriptional variation in three key races.</title>
        <authorList>
            <person name="Adams T.M."/>
            <person name="Armitage A.D."/>
            <person name="Sobczyk M.K."/>
            <person name="Bates H.J."/>
            <person name="Dunwell J.M."/>
            <person name="Nellist C.F."/>
            <person name="Harrison R.J."/>
        </authorList>
    </citation>
    <scope>NUCLEOTIDE SEQUENCE [LARGE SCALE GENOMIC DNA]</scope>
    <source>
        <strain evidence="12 16">A4</strain>
        <strain evidence="11 17">BC-1</strain>
        <strain evidence="10 21">BC-23</strain>
        <strain evidence="9 15">NOV-27</strain>
        <strain evidence="8 18">NOV-5</strain>
        <strain evidence="7 19">NOV-71</strain>
        <strain evidence="13 22">NOV-77</strain>
        <strain evidence="4 14">NOV-9</strain>
        <strain evidence="6 23">ONT-3</strain>
        <strain evidence="5 20">SCRP245</strain>
    </source>
</reference>
<evidence type="ECO:0000313" key="17">
    <source>
        <dbReference type="Proteomes" id="UP000440367"/>
    </source>
</evidence>
<evidence type="ECO:0000313" key="22">
    <source>
        <dbReference type="Proteomes" id="UP000486351"/>
    </source>
</evidence>
<evidence type="ECO:0000313" key="5">
    <source>
        <dbReference type="EMBL" id="KAE8975119.1"/>
    </source>
</evidence>
<evidence type="ECO:0000313" key="19">
    <source>
        <dbReference type="Proteomes" id="UP000441208"/>
    </source>
</evidence>
<dbReference type="SMART" id="SM00248">
    <property type="entry name" value="ANK"/>
    <property type="match status" value="2"/>
</dbReference>
<dbReference type="PROSITE" id="PS50088">
    <property type="entry name" value="ANK_REPEAT"/>
    <property type="match status" value="1"/>
</dbReference>
<evidence type="ECO:0000313" key="7">
    <source>
        <dbReference type="EMBL" id="KAE9073182.1"/>
    </source>
</evidence>
<dbReference type="EMBL" id="QXGE01002897">
    <property type="protein sequence ID" value="KAE9278430.1"/>
    <property type="molecule type" value="Genomic_DNA"/>
</dbReference>
<accession>A0A6A3QC34</accession>
<evidence type="ECO:0000313" key="23">
    <source>
        <dbReference type="Proteomes" id="UP000488956"/>
    </source>
</evidence>
<protein>
    <submittedName>
        <fullName evidence="7">Uncharacterized protein</fullName>
    </submittedName>
</protein>
<dbReference type="Gene3D" id="1.25.40.20">
    <property type="entry name" value="Ankyrin repeat-containing domain"/>
    <property type="match status" value="1"/>
</dbReference>
<dbReference type="Proteomes" id="UP000440367">
    <property type="component" value="Unassembled WGS sequence"/>
</dbReference>
<keyword evidence="2 3" id="KW-0040">ANK repeat</keyword>
<dbReference type="Proteomes" id="UP000433483">
    <property type="component" value="Unassembled WGS sequence"/>
</dbReference>
<dbReference type="EMBL" id="QXGF01002859">
    <property type="protein sequence ID" value="KAE8923156.1"/>
    <property type="molecule type" value="Genomic_DNA"/>
</dbReference>
<evidence type="ECO:0000313" key="16">
    <source>
        <dbReference type="Proteomes" id="UP000437068"/>
    </source>
</evidence>
<gene>
    <name evidence="12" type="ORF">PF001_g25168</name>
    <name evidence="11" type="ORF">PF002_g26727</name>
    <name evidence="10" type="ORF">PF004_g24663</name>
    <name evidence="9" type="ORF">PF005_g25863</name>
    <name evidence="8" type="ORF">PF006_g25273</name>
    <name evidence="7" type="ORF">PF007_g25897</name>
    <name evidence="13" type="ORF">PF008_g24443</name>
    <name evidence="4" type="ORF">PF009_g26594</name>
    <name evidence="6" type="ORF">PF010_g25357</name>
    <name evidence="5" type="ORF">PF011_g24601</name>
</gene>
<evidence type="ECO:0000256" key="2">
    <source>
        <dbReference type="ARBA" id="ARBA00023043"/>
    </source>
</evidence>
<evidence type="ECO:0000313" key="13">
    <source>
        <dbReference type="EMBL" id="KAE9294811.1"/>
    </source>
</evidence>
<name>A0A6A3QC34_9STRA</name>
<evidence type="ECO:0000313" key="6">
    <source>
        <dbReference type="EMBL" id="KAE9072752.1"/>
    </source>
</evidence>
<organism evidence="7 19">
    <name type="scientific">Phytophthora fragariae</name>
    <dbReference type="NCBI Taxonomy" id="53985"/>
    <lineage>
        <taxon>Eukaryota</taxon>
        <taxon>Sar</taxon>
        <taxon>Stramenopiles</taxon>
        <taxon>Oomycota</taxon>
        <taxon>Peronosporomycetes</taxon>
        <taxon>Peronosporales</taxon>
        <taxon>Peronosporaceae</taxon>
        <taxon>Phytophthora</taxon>
    </lineage>
</organism>
<dbReference type="Proteomes" id="UP000460718">
    <property type="component" value="Unassembled WGS sequence"/>
</dbReference>
<sequence>MDGYADLVDDLLAFPSKTKEVVVVEEEELRPETPALDLVIAGGVDALAQQLEGNPSFAINARDPKWGRSLLHEACARGKTEIVKFLLQKTEADLMLRTMLGRCTPLHLAVTNNYRPIVFLLLCHGADASSRDRFACSPMHYVKSLSVAKLLVQYGGKVLDYNTKKKHAAESANAYSESIRKDHRLSAAERDAAMKVNKVLVKYLEQQAEAEYRVKLEKVRQLKKLAKEQAASLAASVPQKKSRHTVD</sequence>
<dbReference type="Proteomes" id="UP000440732">
    <property type="component" value="Unassembled WGS sequence"/>
</dbReference>
<evidence type="ECO:0000313" key="21">
    <source>
        <dbReference type="Proteomes" id="UP000476176"/>
    </source>
</evidence>